<name>A0ABT0GC65_9GAMM</name>
<dbReference type="Proteomes" id="UP001431449">
    <property type="component" value="Unassembled WGS sequence"/>
</dbReference>
<dbReference type="InterPro" id="IPR053145">
    <property type="entry name" value="AB_hydrolase_Est10"/>
</dbReference>
<accession>A0ABT0GC65</accession>
<dbReference type="PANTHER" id="PTHR43265:SF1">
    <property type="entry name" value="ESTERASE ESTD"/>
    <property type="match status" value="1"/>
</dbReference>
<keyword evidence="3" id="KW-1185">Reference proteome</keyword>
<dbReference type="Gene3D" id="3.40.50.1820">
    <property type="entry name" value="alpha/beta hydrolase"/>
    <property type="match status" value="1"/>
</dbReference>
<reference evidence="2" key="1">
    <citation type="submission" date="2022-04" db="EMBL/GenBank/DDBJ databases">
        <title>Lysobacter sp. CAU 1642 isolated from sea sand.</title>
        <authorList>
            <person name="Kim W."/>
        </authorList>
    </citation>
    <scope>NUCLEOTIDE SEQUENCE</scope>
    <source>
        <strain evidence="2">CAU 1642</strain>
    </source>
</reference>
<dbReference type="SUPFAM" id="SSF53474">
    <property type="entry name" value="alpha/beta-Hydrolases"/>
    <property type="match status" value="1"/>
</dbReference>
<dbReference type="EMBL" id="JALNMH010000001">
    <property type="protein sequence ID" value="MCK7592121.1"/>
    <property type="molecule type" value="Genomic_DNA"/>
</dbReference>
<dbReference type="PANTHER" id="PTHR43265">
    <property type="entry name" value="ESTERASE ESTD"/>
    <property type="match status" value="1"/>
</dbReference>
<feature type="domain" description="Serine aminopeptidase S33" evidence="1">
    <location>
        <begin position="206"/>
        <end position="347"/>
    </location>
</feature>
<proteinExistence type="predicted"/>
<dbReference type="Pfam" id="PF12146">
    <property type="entry name" value="Hydrolase_4"/>
    <property type="match status" value="1"/>
</dbReference>
<dbReference type="InterPro" id="IPR022742">
    <property type="entry name" value="Hydrolase_4"/>
</dbReference>
<dbReference type="RefSeq" id="WP_248204084.1">
    <property type="nucleotide sequence ID" value="NZ_JALNMH010000001.1"/>
</dbReference>
<organism evidence="2 3">
    <name type="scientific">Pseudomarimonas salicorniae</name>
    <dbReference type="NCBI Taxonomy" id="2933270"/>
    <lineage>
        <taxon>Bacteria</taxon>
        <taxon>Pseudomonadati</taxon>
        <taxon>Pseudomonadota</taxon>
        <taxon>Gammaproteobacteria</taxon>
        <taxon>Lysobacterales</taxon>
        <taxon>Lysobacteraceae</taxon>
        <taxon>Pseudomarimonas</taxon>
    </lineage>
</organism>
<dbReference type="InterPro" id="IPR029058">
    <property type="entry name" value="AB_hydrolase_fold"/>
</dbReference>
<gene>
    <name evidence="2" type="ORF">M0G41_00385</name>
</gene>
<sequence>MNGSPLSLNVFPTAGNRNLGRGALWIAPLLWAAGAVAGNLPETREWRGDLSLPNGATLPIEVELFLNAAGEPDGNLISPAQDQRYARLVEVEFADDRLRVLGRAPDVEIAGPIDNGTWQATFSQGGFQAELSLAPTAQVTEVERPQSAAALRDWPGEARRIPAKGAVLAGTHVRPSEGTRAAALLLGGSGATERDGYFAGHRPLAVLAAQLAERGIASLRYDKRGVNRSSGEHDPTDIDTLTRDAEAALRFLRARHPGLPLLVIGHSEGGLIAARLGAGAAPPDGVVSLMGPVLPLAELFALQDRTEARAAGASESEADALVSLSRQIYEAAAKHSDPASRMPAVMAVLESASDAQRQAFERFNGGTGTLGPGMLGGRHYHTLLAVAPKESWGALDVPGLLLFGELDSQVPAAANIEVLPKRDGLSIVTLPGINHVMQRSDSAATQRYAEIDHVVAAEVESALAQWIEQWLQAAGHNSTH</sequence>
<protein>
    <submittedName>
        <fullName evidence="2">Lysophospholipase</fullName>
    </submittedName>
</protein>
<comment type="caution">
    <text evidence="2">The sequence shown here is derived from an EMBL/GenBank/DDBJ whole genome shotgun (WGS) entry which is preliminary data.</text>
</comment>
<evidence type="ECO:0000313" key="3">
    <source>
        <dbReference type="Proteomes" id="UP001431449"/>
    </source>
</evidence>
<evidence type="ECO:0000313" key="2">
    <source>
        <dbReference type="EMBL" id="MCK7592121.1"/>
    </source>
</evidence>
<evidence type="ECO:0000259" key="1">
    <source>
        <dbReference type="Pfam" id="PF12146"/>
    </source>
</evidence>